<evidence type="ECO:0000313" key="13">
    <source>
        <dbReference type="Proteomes" id="UP000618591"/>
    </source>
</evidence>
<evidence type="ECO:0000256" key="4">
    <source>
        <dbReference type="ARBA" id="ARBA00022475"/>
    </source>
</evidence>
<reference evidence="13" key="1">
    <citation type="journal article" date="2019" name="Int. J. Syst. Evol. Microbiol.">
        <title>The Global Catalogue of Microorganisms (GCM) 10K type strain sequencing project: providing services to taxonomists for standard genome sequencing and annotation.</title>
        <authorList>
            <consortium name="The Broad Institute Genomics Platform"/>
            <consortium name="The Broad Institute Genome Sequencing Center for Infectious Disease"/>
            <person name="Wu L."/>
            <person name="Ma J."/>
        </authorList>
    </citation>
    <scope>NUCLEOTIDE SEQUENCE [LARGE SCALE GENOMIC DNA]</scope>
    <source>
        <strain evidence="13">CGMCC 1.10106</strain>
    </source>
</reference>
<feature type="transmembrane region" description="Helical" evidence="11">
    <location>
        <begin position="212"/>
        <end position="234"/>
    </location>
</feature>
<keyword evidence="7" id="KW-0769">Symport</keyword>
<comment type="subcellular location">
    <subcellularLocation>
        <location evidence="1">Cell membrane</location>
        <topology evidence="1">Multi-pass membrane protein</topology>
    </subcellularLocation>
    <subcellularLocation>
        <location evidence="11">Membrane</location>
        <topology evidence="11">Multi-pass membrane protein</topology>
    </subcellularLocation>
</comment>
<dbReference type="InterPro" id="IPR001204">
    <property type="entry name" value="Phos_transporter"/>
</dbReference>
<feature type="transmembrane region" description="Helical" evidence="11">
    <location>
        <begin position="526"/>
        <end position="547"/>
    </location>
</feature>
<evidence type="ECO:0000256" key="7">
    <source>
        <dbReference type="ARBA" id="ARBA00022847"/>
    </source>
</evidence>
<sequence>MRVSAMATTFSALPEPVERPSGGPRLDHRIHPASRWIFLAILVAGVSYAGYSIFVDTAEVGEGLALGTFAFLGLALLIALGFEFVNGFHDTANAVATVIYTNSMSAPLAVVWSGFFNFLGVMLSSGAVAYSIITLLPVDLILHVGSNAGFAMIFALLLAAVIWNLGTWFVGLPNSSSHALIGSILGVGFANQLLSAGTGGTSGVDWSQATKILTGLWMAPLIGFAASFLLLRLMKVLLRNPKLYSAPDADAPPPTGIRALLIFTCTAVSFAHGGNDGQKGMGLIMLILIGCAPTAYALNRTMPESATPAFVSSVTAAAGAFAAHAAPAVTPVDLAGSRAVLTRALQTRHADTPEVYGAADALSRDVAQRIGGYGSLDKVPAAATPNLRNDMYLLLDSARLATKDKDKAAATFSPSELASIKAYQTNLEQGTRYIPIWVKITVALALGLGTMVGWRRIVVTVGEKIGKTHMTYGMGASAELVAAATILGAEFGGLPVSTTHILSSGVAGASVASGAGLQPRTIGSMALAWVLTLPAAMALAGGLYWLFLTASGSVGAI</sequence>
<keyword evidence="9 11" id="KW-0472">Membrane</keyword>
<protein>
    <recommendedName>
        <fullName evidence="11">Phosphate transporter</fullName>
    </recommendedName>
</protein>
<proteinExistence type="inferred from homology"/>
<dbReference type="PANTHER" id="PTHR11101:SF65">
    <property type="entry name" value="LOW-AFFINITY INORGANIC PHOSPHATE TRANSPORTER PITA-RELATED"/>
    <property type="match status" value="1"/>
</dbReference>
<evidence type="ECO:0000256" key="9">
    <source>
        <dbReference type="ARBA" id="ARBA00023136"/>
    </source>
</evidence>
<feature type="transmembrane region" description="Helical" evidence="11">
    <location>
        <begin position="255"/>
        <end position="274"/>
    </location>
</feature>
<evidence type="ECO:0000256" key="6">
    <source>
        <dbReference type="ARBA" id="ARBA00022692"/>
    </source>
</evidence>
<accession>A0ABQ1H331</accession>
<dbReference type="Proteomes" id="UP000618591">
    <property type="component" value="Unassembled WGS sequence"/>
</dbReference>
<dbReference type="EMBL" id="BMDW01000021">
    <property type="protein sequence ID" value="GGA57115.1"/>
    <property type="molecule type" value="Genomic_DNA"/>
</dbReference>
<evidence type="ECO:0000256" key="5">
    <source>
        <dbReference type="ARBA" id="ARBA00022592"/>
    </source>
</evidence>
<evidence type="ECO:0000256" key="2">
    <source>
        <dbReference type="ARBA" id="ARBA00005342"/>
    </source>
</evidence>
<keyword evidence="3 11" id="KW-0813">Transport</keyword>
<feature type="transmembrane region" description="Helical" evidence="11">
    <location>
        <begin position="66"/>
        <end position="85"/>
    </location>
</feature>
<dbReference type="PANTHER" id="PTHR11101">
    <property type="entry name" value="PHOSPHATE TRANSPORTER"/>
    <property type="match status" value="1"/>
</dbReference>
<evidence type="ECO:0000256" key="11">
    <source>
        <dbReference type="RuleBase" id="RU363058"/>
    </source>
</evidence>
<name>A0ABQ1H331_9SPHN</name>
<keyword evidence="4" id="KW-1003">Cell membrane</keyword>
<keyword evidence="6 11" id="KW-0812">Transmembrane</keyword>
<evidence type="ECO:0000256" key="1">
    <source>
        <dbReference type="ARBA" id="ARBA00004651"/>
    </source>
</evidence>
<evidence type="ECO:0000256" key="10">
    <source>
        <dbReference type="ARBA" id="ARBA00047348"/>
    </source>
</evidence>
<evidence type="ECO:0000256" key="3">
    <source>
        <dbReference type="ARBA" id="ARBA00022448"/>
    </source>
</evidence>
<dbReference type="Pfam" id="PF01384">
    <property type="entry name" value="PHO4"/>
    <property type="match status" value="1"/>
</dbReference>
<organism evidence="12 13">
    <name type="scientific">Sphingomonas psychrolutea</name>
    <dbReference type="NCBI Taxonomy" id="1259676"/>
    <lineage>
        <taxon>Bacteria</taxon>
        <taxon>Pseudomonadati</taxon>
        <taxon>Pseudomonadota</taxon>
        <taxon>Alphaproteobacteria</taxon>
        <taxon>Sphingomonadales</taxon>
        <taxon>Sphingomonadaceae</taxon>
        <taxon>Sphingomonas</taxon>
    </lineage>
</organism>
<comment type="caution">
    <text evidence="12">The sequence shown here is derived from an EMBL/GenBank/DDBJ whole genome shotgun (WGS) entry which is preliminary data.</text>
</comment>
<feature type="transmembrane region" description="Helical" evidence="11">
    <location>
        <begin position="118"/>
        <end position="138"/>
    </location>
</feature>
<feature type="transmembrane region" description="Helical" evidence="11">
    <location>
        <begin position="280"/>
        <end position="298"/>
    </location>
</feature>
<comment type="similarity">
    <text evidence="2">Belongs to the inorganic phosphate transporter (PiT) (TC 2.A.20) family. Pit subfamily.</text>
</comment>
<evidence type="ECO:0000313" key="12">
    <source>
        <dbReference type="EMBL" id="GGA57115.1"/>
    </source>
</evidence>
<keyword evidence="8 11" id="KW-1133">Transmembrane helix</keyword>
<comment type="catalytic activity">
    <reaction evidence="10">
        <text>phosphate(in) + H(+)(in) = phosphate(out) + H(+)(out)</text>
        <dbReference type="Rhea" id="RHEA:29939"/>
        <dbReference type="ChEBI" id="CHEBI:15378"/>
        <dbReference type="ChEBI" id="CHEBI:43474"/>
    </reaction>
</comment>
<feature type="transmembrane region" description="Helical" evidence="11">
    <location>
        <begin position="36"/>
        <end position="54"/>
    </location>
</feature>
<keyword evidence="13" id="KW-1185">Reference proteome</keyword>
<keyword evidence="5 11" id="KW-0592">Phosphate transport</keyword>
<feature type="transmembrane region" description="Helical" evidence="11">
    <location>
        <begin position="150"/>
        <end position="170"/>
    </location>
</feature>
<gene>
    <name evidence="12" type="ORF">GCM10011395_29420</name>
</gene>
<evidence type="ECO:0000256" key="8">
    <source>
        <dbReference type="ARBA" id="ARBA00022989"/>
    </source>
</evidence>